<evidence type="ECO:0000313" key="2">
    <source>
        <dbReference type="Proteomes" id="UP000264072"/>
    </source>
</evidence>
<proteinExistence type="predicted"/>
<protein>
    <submittedName>
        <fullName evidence="1">Uncharacterized protein</fullName>
    </submittedName>
</protein>
<gene>
    <name evidence="1" type="ORF">DCY43_04405</name>
</gene>
<organism evidence="1 2">
    <name type="scientific">candidate division WWE3 bacterium</name>
    <dbReference type="NCBI Taxonomy" id="2053526"/>
    <lineage>
        <taxon>Bacteria</taxon>
        <taxon>Katanobacteria</taxon>
    </lineage>
</organism>
<dbReference type="Proteomes" id="UP000264072">
    <property type="component" value="Unassembled WGS sequence"/>
</dbReference>
<accession>A0A351JUH5</accession>
<feature type="non-terminal residue" evidence="1">
    <location>
        <position position="1"/>
    </location>
</feature>
<name>A0A351JUH5_UNCKA</name>
<comment type="caution">
    <text evidence="1">The sequence shown here is derived from an EMBL/GenBank/DDBJ whole genome shotgun (WGS) entry which is preliminary data.</text>
</comment>
<evidence type="ECO:0000313" key="1">
    <source>
        <dbReference type="EMBL" id="HAZ29945.1"/>
    </source>
</evidence>
<dbReference type="EMBL" id="DNHX01000040">
    <property type="protein sequence ID" value="HAZ29945.1"/>
    <property type="molecule type" value="Genomic_DNA"/>
</dbReference>
<reference evidence="1 2" key="1">
    <citation type="journal article" date="2018" name="Nat. Biotechnol.">
        <title>A standardized bacterial taxonomy based on genome phylogeny substantially revises the tree of life.</title>
        <authorList>
            <person name="Parks D.H."/>
            <person name="Chuvochina M."/>
            <person name="Waite D.W."/>
            <person name="Rinke C."/>
            <person name="Skarshewski A."/>
            <person name="Chaumeil P.A."/>
            <person name="Hugenholtz P."/>
        </authorList>
    </citation>
    <scope>NUCLEOTIDE SEQUENCE [LARGE SCALE GENOMIC DNA]</scope>
    <source>
        <strain evidence="1">UBA10185</strain>
    </source>
</reference>
<dbReference type="AlphaFoldDB" id="A0A351JUH5"/>
<sequence length="86" mass="9609">VQILAPQPVIVQNCIHKVAPIQHLKKLIWLHKLPLGTAFHPQKIASTTVVDPQTYCNTGLKSTKKKGKKLTLMHTLCRYTNKLVGS</sequence>